<dbReference type="AlphaFoldDB" id="A0A6I9ZKR7"/>
<evidence type="ECO:0000256" key="5">
    <source>
        <dbReference type="ARBA" id="ARBA00035339"/>
    </source>
</evidence>
<evidence type="ECO:0000313" key="9">
    <source>
        <dbReference type="RefSeq" id="XP_014921115.1"/>
    </source>
</evidence>
<dbReference type="GO" id="GO:0006412">
    <property type="term" value="P:translation"/>
    <property type="evidence" value="ECO:0007669"/>
    <property type="project" value="InterPro"/>
</dbReference>
<comment type="similarity">
    <text evidence="1">Belongs to the eukaryotic ribosomal protein eL39 family.</text>
</comment>
<dbReference type="Pfam" id="PF00832">
    <property type="entry name" value="Ribosomal_L39"/>
    <property type="match status" value="1"/>
</dbReference>
<dbReference type="SUPFAM" id="SSF48662">
    <property type="entry name" value="Ribosomal protein L39e"/>
    <property type="match status" value="1"/>
</dbReference>
<proteinExistence type="inferred from homology"/>
<evidence type="ECO:0000256" key="6">
    <source>
        <dbReference type="ARBA" id="ARBA00046244"/>
    </source>
</evidence>
<organism evidence="8 9">
    <name type="scientific">Acinonyx jubatus</name>
    <name type="common">Cheetah</name>
    <dbReference type="NCBI Taxonomy" id="32536"/>
    <lineage>
        <taxon>Eukaryota</taxon>
        <taxon>Metazoa</taxon>
        <taxon>Chordata</taxon>
        <taxon>Craniata</taxon>
        <taxon>Vertebrata</taxon>
        <taxon>Euteleostomi</taxon>
        <taxon>Mammalia</taxon>
        <taxon>Eutheria</taxon>
        <taxon>Laurasiatheria</taxon>
        <taxon>Carnivora</taxon>
        <taxon>Feliformia</taxon>
        <taxon>Felidae</taxon>
        <taxon>Felinae</taxon>
        <taxon>Acinonyx</taxon>
    </lineage>
</organism>
<evidence type="ECO:0000256" key="4">
    <source>
        <dbReference type="ARBA" id="ARBA00035234"/>
    </source>
</evidence>
<dbReference type="Proteomes" id="UP001652583">
    <property type="component" value="Chromosome A2"/>
</dbReference>
<dbReference type="GO" id="GO:0022625">
    <property type="term" value="C:cytosolic large ribosomal subunit"/>
    <property type="evidence" value="ECO:0007669"/>
    <property type="project" value="TreeGrafter"/>
</dbReference>
<keyword evidence="3" id="KW-0687">Ribonucleoprotein</keyword>
<dbReference type="GO" id="GO:0003735">
    <property type="term" value="F:structural constituent of ribosome"/>
    <property type="evidence" value="ECO:0007669"/>
    <property type="project" value="InterPro"/>
</dbReference>
<sequence>MSSYMTFRIKGFLVEKQKQTHPIPKWVSMKISDKIRYNSKKRHWRRTKLNL</sequence>
<evidence type="ECO:0000256" key="3">
    <source>
        <dbReference type="ARBA" id="ARBA00023274"/>
    </source>
</evidence>
<gene>
    <name evidence="9" type="primary">LOC106969127</name>
</gene>
<comment type="subunit">
    <text evidence="7">Component of the large ribosomal subunit. Interacts with IMPACT.</text>
</comment>
<evidence type="ECO:0000313" key="8">
    <source>
        <dbReference type="Proteomes" id="UP001652583"/>
    </source>
</evidence>
<dbReference type="GeneID" id="106969127"/>
<dbReference type="RefSeq" id="XP_014921115.1">
    <property type="nucleotide sequence ID" value="XM_015065629.2"/>
</dbReference>
<evidence type="ECO:0000256" key="2">
    <source>
        <dbReference type="ARBA" id="ARBA00022980"/>
    </source>
</evidence>
<dbReference type="InterPro" id="IPR023626">
    <property type="entry name" value="Ribosomal_eL39_dom_sf"/>
</dbReference>
<keyword evidence="8" id="KW-1185">Reference proteome</keyword>
<dbReference type="KEGG" id="aju:106969127"/>
<evidence type="ECO:0000256" key="7">
    <source>
        <dbReference type="ARBA" id="ARBA00046440"/>
    </source>
</evidence>
<dbReference type="Gene3D" id="1.10.1620.10">
    <property type="entry name" value="Ribosomal protein L39e"/>
    <property type="match status" value="1"/>
</dbReference>
<comment type="function">
    <text evidence="6">RNA-binding component of the large ribosomal subunit. The ribosome is a large ribonucleoprotein complex responsible for the synthesis of proteins in the cell.</text>
</comment>
<name>A0A6I9ZKR7_ACIJB</name>
<reference evidence="9" key="1">
    <citation type="submission" date="2025-08" db="UniProtKB">
        <authorList>
            <consortium name="RefSeq"/>
        </authorList>
    </citation>
    <scope>IDENTIFICATION</scope>
    <source>
        <tissue evidence="9">Blood</tissue>
    </source>
</reference>
<keyword evidence="2" id="KW-0689">Ribosomal protein</keyword>
<dbReference type="PANTHER" id="PTHR19970">
    <property type="entry name" value="RIBOSOMAL PROTEIN L39E"/>
    <property type="match status" value="1"/>
</dbReference>
<dbReference type="PANTHER" id="PTHR19970:SF0">
    <property type="entry name" value="LARGE RIBOSOMAL SUBUNIT PROTEIN EL39"/>
    <property type="match status" value="1"/>
</dbReference>
<dbReference type="InterPro" id="IPR000077">
    <property type="entry name" value="Ribosomal_eL39"/>
</dbReference>
<evidence type="ECO:0000256" key="1">
    <source>
        <dbReference type="ARBA" id="ARBA00009339"/>
    </source>
</evidence>
<protein>
    <recommendedName>
        <fullName evidence="4">Large ribosomal subunit protein eL39</fullName>
    </recommendedName>
    <alternativeName>
        <fullName evidence="5">60S ribosomal protein L39</fullName>
    </alternativeName>
</protein>
<dbReference type="FunFam" id="1.10.1620.10:FF:000001">
    <property type="entry name" value="60S ribosomal protein-like L39"/>
    <property type="match status" value="1"/>
</dbReference>
<accession>A0A6I9ZKR7</accession>